<dbReference type="AlphaFoldDB" id="A0AA35RQK6"/>
<dbReference type="GO" id="GO:0006631">
    <property type="term" value="P:fatty acid metabolic process"/>
    <property type="evidence" value="ECO:0007669"/>
    <property type="project" value="UniProtKB-KW"/>
</dbReference>
<dbReference type="Proteomes" id="UP001174909">
    <property type="component" value="Unassembled WGS sequence"/>
</dbReference>
<dbReference type="InterPro" id="IPR050827">
    <property type="entry name" value="CRP1_MDG1_kinase"/>
</dbReference>
<proteinExistence type="inferred from homology"/>
<dbReference type="GO" id="GO:0016301">
    <property type="term" value="F:kinase activity"/>
    <property type="evidence" value="ECO:0007669"/>
    <property type="project" value="UniProtKB-KW"/>
</dbReference>
<dbReference type="InterPro" id="IPR013783">
    <property type="entry name" value="Ig-like_fold"/>
</dbReference>
<evidence type="ECO:0000259" key="9">
    <source>
        <dbReference type="SMART" id="SM01010"/>
    </source>
</evidence>
<keyword evidence="4" id="KW-0276">Fatty acid metabolism</keyword>
<evidence type="ECO:0000256" key="3">
    <source>
        <dbReference type="ARBA" id="ARBA00022553"/>
    </source>
</evidence>
<evidence type="ECO:0000256" key="5">
    <source>
        <dbReference type="ARBA" id="ARBA00023098"/>
    </source>
</evidence>
<dbReference type="InterPro" id="IPR032640">
    <property type="entry name" value="AMPK1_CBM"/>
</dbReference>
<keyword evidence="5" id="KW-0443">Lipid metabolism</keyword>
<keyword evidence="10" id="KW-0418">Kinase</keyword>
<protein>
    <recommendedName>
        <fullName evidence="7">5'-AMP-activated protein kinase subunit beta-1</fullName>
    </recommendedName>
</protein>
<dbReference type="SUPFAM" id="SSF160219">
    <property type="entry name" value="AMPKBI-like"/>
    <property type="match status" value="1"/>
</dbReference>
<sequence>MGQTAPRGTKSADELEGGQGVTVAHVPESRDDIEVQEPVFGSPIETPGYSIPNAADVMKTGIEALNILAGLQEDDKEQAAHRSIPIVFRWDSGGNEVYICGNFNSWETKIPMTNSHGDFTAIVDLPEGRHEYKFFVDGQWLHDPKEECSDNGLGTFNNVVTVTKRDFDVYFETQELTSPEKGGSSPQGSYDLIMPPRSATSGLPPHLPPLLQQTVLNQEPPSLEDPNLLVEPNHVILNHLYALSIKDNVLVLAATHRFQQKYITTLVYKPI</sequence>
<gene>
    <name evidence="10" type="ORF">GBAR_LOCUS9833</name>
</gene>
<accession>A0AA35RQK6</accession>
<dbReference type="Pfam" id="PF16561">
    <property type="entry name" value="AMPK1_CBM"/>
    <property type="match status" value="1"/>
</dbReference>
<keyword evidence="10" id="KW-0808">Transferase</keyword>
<comment type="caution">
    <text evidence="10">The sequence shown here is derived from an EMBL/GenBank/DDBJ whole genome shotgun (WGS) entry which is preliminary data.</text>
</comment>
<keyword evidence="11" id="KW-1185">Reference proteome</keyword>
<feature type="region of interest" description="Disordered" evidence="8">
    <location>
        <begin position="1"/>
        <end position="34"/>
    </location>
</feature>
<dbReference type="InterPro" id="IPR014756">
    <property type="entry name" value="Ig_E-set"/>
</dbReference>
<evidence type="ECO:0000313" key="11">
    <source>
        <dbReference type="Proteomes" id="UP001174909"/>
    </source>
</evidence>
<comment type="similarity">
    <text evidence="1">Belongs to the 5'-AMP-activated protein kinase beta subunit family.</text>
</comment>
<comment type="function">
    <text evidence="6">Non-catalytic subunit of AMP-activated protein kinase (AMPK), an energy sensor protein kinase that plays a key role in regulating cellular energy metabolism. In response to reduction of intracellular ATP levels, AMPK activates energy-producing pathways and inhibits energy-consuming processes: inhibits protein, carbohydrate and lipid biosynthesis, as well as cell growth and proliferation. AMPK acts via direct phosphorylation of metabolic enzymes, and by longer-term effects via phosphorylation of transcription regulators. Also acts as a regulator of cellular polarity by remodeling the actin cytoskeleton; probably by indirectly activating myosin. Beta non-catalytic subunit acts as a scaffold on which the AMPK complex assembles, via its C-terminus that bridges alpha (PRKAA1 or PRKAA2) and gamma subunits (PRKAG1, PRKAG2 or PRKAG3).</text>
</comment>
<dbReference type="Gene3D" id="2.60.40.10">
    <property type="entry name" value="Immunoglobulins"/>
    <property type="match status" value="1"/>
</dbReference>
<dbReference type="EMBL" id="CASHTH010001475">
    <property type="protein sequence ID" value="CAI8015905.1"/>
    <property type="molecule type" value="Genomic_DNA"/>
</dbReference>
<name>A0AA35RQK6_GEOBA</name>
<dbReference type="GO" id="GO:0007165">
    <property type="term" value="P:signal transduction"/>
    <property type="evidence" value="ECO:0007669"/>
    <property type="project" value="TreeGrafter"/>
</dbReference>
<dbReference type="SMART" id="SM01010">
    <property type="entry name" value="AMPKBI"/>
    <property type="match status" value="1"/>
</dbReference>
<feature type="domain" description="Association with the SNF1 complex (ASC)" evidence="9">
    <location>
        <begin position="183"/>
        <end position="271"/>
    </location>
</feature>
<dbReference type="GO" id="GO:0031588">
    <property type="term" value="C:nucleotide-activated protein kinase complex"/>
    <property type="evidence" value="ECO:0007669"/>
    <property type="project" value="TreeGrafter"/>
</dbReference>
<evidence type="ECO:0000256" key="7">
    <source>
        <dbReference type="ARBA" id="ARBA00040010"/>
    </source>
</evidence>
<dbReference type="GO" id="GO:0019901">
    <property type="term" value="F:protein kinase binding"/>
    <property type="evidence" value="ECO:0007669"/>
    <property type="project" value="TreeGrafter"/>
</dbReference>
<dbReference type="InterPro" id="IPR006828">
    <property type="entry name" value="ASC_dom"/>
</dbReference>
<evidence type="ECO:0000256" key="8">
    <source>
        <dbReference type="SAM" id="MobiDB-lite"/>
    </source>
</evidence>
<organism evidence="10 11">
    <name type="scientific">Geodia barretti</name>
    <name type="common">Barrett's horny sponge</name>
    <dbReference type="NCBI Taxonomy" id="519541"/>
    <lineage>
        <taxon>Eukaryota</taxon>
        <taxon>Metazoa</taxon>
        <taxon>Porifera</taxon>
        <taxon>Demospongiae</taxon>
        <taxon>Heteroscleromorpha</taxon>
        <taxon>Tetractinellida</taxon>
        <taxon>Astrophorina</taxon>
        <taxon>Geodiidae</taxon>
        <taxon>Geodia</taxon>
    </lineage>
</organism>
<dbReference type="Pfam" id="PF04739">
    <property type="entry name" value="AMPKBI"/>
    <property type="match status" value="1"/>
</dbReference>
<dbReference type="PANTHER" id="PTHR10343">
    <property type="entry name" value="5'-AMP-ACTIVATED PROTEIN KINASE , BETA SUBUNIT"/>
    <property type="match status" value="1"/>
</dbReference>
<keyword evidence="2" id="KW-0444">Lipid biosynthesis</keyword>
<dbReference type="FunFam" id="2.60.40.10:FF:000139">
    <property type="entry name" value="Protein kinase AMP-activated non-catalytic subunit beta 1"/>
    <property type="match status" value="1"/>
</dbReference>
<dbReference type="Gene3D" id="6.20.250.60">
    <property type="match status" value="1"/>
</dbReference>
<keyword evidence="3" id="KW-0597">Phosphoprotein</keyword>
<evidence type="ECO:0000313" key="10">
    <source>
        <dbReference type="EMBL" id="CAI8015905.1"/>
    </source>
</evidence>
<reference evidence="10" key="1">
    <citation type="submission" date="2023-03" db="EMBL/GenBank/DDBJ databases">
        <authorList>
            <person name="Steffen K."/>
            <person name="Cardenas P."/>
        </authorList>
    </citation>
    <scope>NUCLEOTIDE SEQUENCE</scope>
</reference>
<dbReference type="GO" id="GO:0005737">
    <property type="term" value="C:cytoplasm"/>
    <property type="evidence" value="ECO:0007669"/>
    <property type="project" value="TreeGrafter"/>
</dbReference>
<evidence type="ECO:0000256" key="2">
    <source>
        <dbReference type="ARBA" id="ARBA00022516"/>
    </source>
</evidence>
<dbReference type="CDD" id="cd02859">
    <property type="entry name" value="E_set_AMPKbeta_like_N"/>
    <property type="match status" value="1"/>
</dbReference>
<dbReference type="GO" id="GO:0005634">
    <property type="term" value="C:nucleus"/>
    <property type="evidence" value="ECO:0007669"/>
    <property type="project" value="TreeGrafter"/>
</dbReference>
<dbReference type="InterPro" id="IPR037256">
    <property type="entry name" value="ASC_dom_sf"/>
</dbReference>
<dbReference type="PANTHER" id="PTHR10343:SF84">
    <property type="entry name" value="5'-AMP-ACTIVATED PROTEIN KINASE SUBUNIT BETA-1"/>
    <property type="match status" value="1"/>
</dbReference>
<evidence type="ECO:0000256" key="4">
    <source>
        <dbReference type="ARBA" id="ARBA00022832"/>
    </source>
</evidence>
<evidence type="ECO:0000256" key="1">
    <source>
        <dbReference type="ARBA" id="ARBA00010926"/>
    </source>
</evidence>
<evidence type="ECO:0000256" key="6">
    <source>
        <dbReference type="ARBA" id="ARBA00025180"/>
    </source>
</evidence>
<dbReference type="SUPFAM" id="SSF81296">
    <property type="entry name" value="E set domains"/>
    <property type="match status" value="1"/>
</dbReference>